<dbReference type="OrthoDB" id="2579248at2759"/>
<dbReference type="InterPro" id="IPR053161">
    <property type="entry name" value="Ulvan_degrading_GH"/>
</dbReference>
<evidence type="ECO:0000313" key="3">
    <source>
        <dbReference type="Proteomes" id="UP000177798"/>
    </source>
</evidence>
<reference evidence="3" key="1">
    <citation type="journal article" date="2017" name="Genome Biol. Evol.">
        <title>The complete genome sequence of the phytopathogenic fungus Sclerotinia sclerotiorum reveals insights into the genome architecture of broad host range pathogens.</title>
        <authorList>
            <person name="Derbyshire M."/>
            <person name="Denton-Giles M."/>
            <person name="Hegedus D."/>
            <person name="Seifbarghy S."/>
            <person name="Rollins J."/>
            <person name="van Kan J."/>
            <person name="Seidl M.F."/>
            <person name="Faino L."/>
            <person name="Mbengue M."/>
            <person name="Navaud O."/>
            <person name="Raffaele S."/>
            <person name="Hammond-Kosack K."/>
            <person name="Heard S."/>
            <person name="Oliver R."/>
        </authorList>
    </citation>
    <scope>NUCLEOTIDE SEQUENCE [LARGE SCALE GENOMIC DNA]</scope>
    <source>
        <strain evidence="3">ATCC 18683 / 1980 / Ss-1</strain>
    </source>
</reference>
<dbReference type="PANTHER" id="PTHR36848">
    <property type="entry name" value="DNA-BINDING PROTEIN (PUTATIVE SECRETED PROTEIN)-RELATED"/>
    <property type="match status" value="1"/>
</dbReference>
<name>A0A1D9PVR8_SCLS1</name>
<accession>A0A1D9PVR8</accession>
<organism evidence="2 3">
    <name type="scientific">Sclerotinia sclerotiorum (strain ATCC 18683 / 1980 / Ss-1)</name>
    <name type="common">White mold</name>
    <name type="synonym">Whetzelinia sclerotiorum</name>
    <dbReference type="NCBI Taxonomy" id="665079"/>
    <lineage>
        <taxon>Eukaryota</taxon>
        <taxon>Fungi</taxon>
        <taxon>Dikarya</taxon>
        <taxon>Ascomycota</taxon>
        <taxon>Pezizomycotina</taxon>
        <taxon>Leotiomycetes</taxon>
        <taxon>Helotiales</taxon>
        <taxon>Sclerotiniaceae</taxon>
        <taxon>Sclerotinia</taxon>
    </lineage>
</organism>
<evidence type="ECO:0000313" key="2">
    <source>
        <dbReference type="EMBL" id="APA06815.1"/>
    </source>
</evidence>
<protein>
    <submittedName>
        <fullName evidence="2">Uncharacterized protein</fullName>
    </submittedName>
</protein>
<proteinExistence type="predicted"/>
<dbReference type="PANTHER" id="PTHR36848:SF2">
    <property type="entry name" value="SECRETED PROTEIN"/>
    <property type="match status" value="1"/>
</dbReference>
<gene>
    <name evidence="2" type="ORF">sscle_02g015850</name>
</gene>
<dbReference type="Proteomes" id="UP000177798">
    <property type="component" value="Chromosome 2"/>
</dbReference>
<feature type="region of interest" description="Disordered" evidence="1">
    <location>
        <begin position="17"/>
        <end position="39"/>
    </location>
</feature>
<dbReference type="VEuPathDB" id="FungiDB:sscle_02g015850"/>
<dbReference type="AlphaFoldDB" id="A0A1D9PVR8"/>
<feature type="compositionally biased region" description="Polar residues" evidence="1">
    <location>
        <begin position="17"/>
        <end position="27"/>
    </location>
</feature>
<sequence>MDYVSIPSFISKTLQGRSQPQDRNIASKSPHPLSYPKSSLRYNPQLFKNPSSEYRGCPFWAWNTKLDKDQLLRQIDYFAEMELGRFHTHVRTGLDIEYMGTEFMDMIRACVDYAETKQMLACLYDDDRWPSGAAGGKVIEKYPEHKGKHLLFTPHPYGTVPLGEGAPSSARASRSMIELDNDGALKSNRILKEDESGDNIWYAYVESNPNSSWFNDQTYIDTLSVDAMARFIEITHEAYKDKCGEKFGSVVPCIFTDEPQFATKIRLPHPRAKDDIFLPWTTDLPDSFKKEYHADIVESLPQVIWNLPDDKPSLSRYRYHDHV</sequence>
<evidence type="ECO:0000256" key="1">
    <source>
        <dbReference type="SAM" id="MobiDB-lite"/>
    </source>
</evidence>
<dbReference type="EMBL" id="CP017815">
    <property type="protein sequence ID" value="APA06815.1"/>
    <property type="molecule type" value="Genomic_DNA"/>
</dbReference>